<evidence type="ECO:0000313" key="2">
    <source>
        <dbReference type="EMBL" id="KAK5107989.1"/>
    </source>
</evidence>
<organism evidence="2 3">
    <name type="scientific">Meristemomyces frigidus</name>
    <dbReference type="NCBI Taxonomy" id="1508187"/>
    <lineage>
        <taxon>Eukaryota</taxon>
        <taxon>Fungi</taxon>
        <taxon>Dikarya</taxon>
        <taxon>Ascomycota</taxon>
        <taxon>Pezizomycotina</taxon>
        <taxon>Dothideomycetes</taxon>
        <taxon>Dothideomycetidae</taxon>
        <taxon>Mycosphaerellales</taxon>
        <taxon>Teratosphaeriaceae</taxon>
        <taxon>Meristemomyces</taxon>
    </lineage>
</organism>
<sequence length="109" mass="12393">MDYFEDPKRKREVDSSDDELTVYPGLRQPVLSHAGTHRNVKIEPNTRDLDDASTYAPRTSATVHGSFTPGFTLPLSHLDPRYVQVVVGRWECTDCFPHVPAFESEQECQ</sequence>
<protein>
    <submittedName>
        <fullName evidence="2">Uncharacterized protein</fullName>
    </submittedName>
</protein>
<accession>A0AAN7TAE5</accession>
<name>A0AAN7TAE5_9PEZI</name>
<comment type="caution">
    <text evidence="2">The sequence shown here is derived from an EMBL/GenBank/DDBJ whole genome shotgun (WGS) entry which is preliminary data.</text>
</comment>
<feature type="compositionally biased region" description="Basic and acidic residues" evidence="1">
    <location>
        <begin position="1"/>
        <end position="14"/>
    </location>
</feature>
<evidence type="ECO:0000256" key="1">
    <source>
        <dbReference type="SAM" id="MobiDB-lite"/>
    </source>
</evidence>
<reference evidence="2" key="1">
    <citation type="submission" date="2023-08" db="EMBL/GenBank/DDBJ databases">
        <title>Black Yeasts Isolated from many extreme environments.</title>
        <authorList>
            <person name="Coleine C."/>
            <person name="Stajich J.E."/>
            <person name="Selbmann L."/>
        </authorList>
    </citation>
    <scope>NUCLEOTIDE SEQUENCE</scope>
    <source>
        <strain evidence="2">CCFEE 5401</strain>
    </source>
</reference>
<gene>
    <name evidence="2" type="ORF">LTR62_008883</name>
</gene>
<dbReference type="EMBL" id="JAVRRL010000099">
    <property type="protein sequence ID" value="KAK5107989.1"/>
    <property type="molecule type" value="Genomic_DNA"/>
</dbReference>
<dbReference type="Proteomes" id="UP001310890">
    <property type="component" value="Unassembled WGS sequence"/>
</dbReference>
<dbReference type="AlphaFoldDB" id="A0AAN7TAE5"/>
<evidence type="ECO:0000313" key="3">
    <source>
        <dbReference type="Proteomes" id="UP001310890"/>
    </source>
</evidence>
<feature type="region of interest" description="Disordered" evidence="1">
    <location>
        <begin position="1"/>
        <end position="25"/>
    </location>
</feature>
<proteinExistence type="predicted"/>